<dbReference type="InterPro" id="IPR001245">
    <property type="entry name" value="Ser-Thr/Tyr_kinase_cat_dom"/>
</dbReference>
<dbReference type="SUPFAM" id="SSF56112">
    <property type="entry name" value="Protein kinase-like (PK-like)"/>
    <property type="match status" value="1"/>
</dbReference>
<organism evidence="10 11">
    <name type="scientific">Rhododendron griersonianum</name>
    <dbReference type="NCBI Taxonomy" id="479676"/>
    <lineage>
        <taxon>Eukaryota</taxon>
        <taxon>Viridiplantae</taxon>
        <taxon>Streptophyta</taxon>
        <taxon>Embryophyta</taxon>
        <taxon>Tracheophyta</taxon>
        <taxon>Spermatophyta</taxon>
        <taxon>Magnoliopsida</taxon>
        <taxon>eudicotyledons</taxon>
        <taxon>Gunneridae</taxon>
        <taxon>Pentapetalae</taxon>
        <taxon>asterids</taxon>
        <taxon>Ericales</taxon>
        <taxon>Ericaceae</taxon>
        <taxon>Ericoideae</taxon>
        <taxon>Rhodoreae</taxon>
        <taxon>Rhododendron</taxon>
    </lineage>
</organism>
<dbReference type="GO" id="GO:0004674">
    <property type="term" value="F:protein serine/threonine kinase activity"/>
    <property type="evidence" value="ECO:0007669"/>
    <property type="project" value="UniProtKB-KW"/>
</dbReference>
<evidence type="ECO:0000313" key="10">
    <source>
        <dbReference type="EMBL" id="KAG5525271.1"/>
    </source>
</evidence>
<comment type="caution">
    <text evidence="10">The sequence shown here is derived from an EMBL/GenBank/DDBJ whole genome shotgun (WGS) entry which is preliminary data.</text>
</comment>
<dbReference type="Gene3D" id="1.10.510.10">
    <property type="entry name" value="Transferase(Phosphotransferase) domain 1"/>
    <property type="match status" value="1"/>
</dbReference>
<dbReference type="Proteomes" id="UP000823749">
    <property type="component" value="Chromosome 11"/>
</dbReference>
<dbReference type="EMBL" id="JACTNZ010000011">
    <property type="protein sequence ID" value="KAG5525271.1"/>
    <property type="molecule type" value="Genomic_DNA"/>
</dbReference>
<evidence type="ECO:0000256" key="5">
    <source>
        <dbReference type="ARBA" id="ARBA00022777"/>
    </source>
</evidence>
<evidence type="ECO:0000259" key="9">
    <source>
        <dbReference type="Pfam" id="PF07714"/>
    </source>
</evidence>
<evidence type="ECO:0000256" key="2">
    <source>
        <dbReference type="ARBA" id="ARBA00022527"/>
    </source>
</evidence>
<dbReference type="Pfam" id="PF07714">
    <property type="entry name" value="PK_Tyr_Ser-Thr"/>
    <property type="match status" value="1"/>
</dbReference>
<feature type="domain" description="Serine-threonine/tyrosine-protein kinase catalytic" evidence="9">
    <location>
        <begin position="2"/>
        <end position="97"/>
    </location>
</feature>
<keyword evidence="4" id="KW-0547">Nucleotide-binding</keyword>
<keyword evidence="6" id="KW-0067">ATP-binding</keyword>
<keyword evidence="2" id="KW-0723">Serine/threonine-protein kinase</keyword>
<dbReference type="InterPro" id="IPR011009">
    <property type="entry name" value="Kinase-like_dom_sf"/>
</dbReference>
<keyword evidence="11" id="KW-1185">Reference proteome</keyword>
<evidence type="ECO:0000256" key="8">
    <source>
        <dbReference type="ARBA" id="ARBA00048679"/>
    </source>
</evidence>
<accession>A0AAV6I9J6</accession>
<comment type="catalytic activity">
    <reaction evidence="8">
        <text>L-seryl-[protein] + ATP = O-phospho-L-seryl-[protein] + ADP + H(+)</text>
        <dbReference type="Rhea" id="RHEA:17989"/>
        <dbReference type="Rhea" id="RHEA-COMP:9863"/>
        <dbReference type="Rhea" id="RHEA-COMP:11604"/>
        <dbReference type="ChEBI" id="CHEBI:15378"/>
        <dbReference type="ChEBI" id="CHEBI:29999"/>
        <dbReference type="ChEBI" id="CHEBI:30616"/>
        <dbReference type="ChEBI" id="CHEBI:83421"/>
        <dbReference type="ChEBI" id="CHEBI:456216"/>
        <dbReference type="EC" id="2.7.11.1"/>
    </reaction>
</comment>
<evidence type="ECO:0000256" key="3">
    <source>
        <dbReference type="ARBA" id="ARBA00022679"/>
    </source>
</evidence>
<evidence type="ECO:0000313" key="11">
    <source>
        <dbReference type="Proteomes" id="UP000823749"/>
    </source>
</evidence>
<evidence type="ECO:0000256" key="1">
    <source>
        <dbReference type="ARBA" id="ARBA00012513"/>
    </source>
</evidence>
<dbReference type="GO" id="GO:0005524">
    <property type="term" value="F:ATP binding"/>
    <property type="evidence" value="ECO:0007669"/>
    <property type="project" value="UniProtKB-KW"/>
</dbReference>
<dbReference type="InterPro" id="IPR051420">
    <property type="entry name" value="Ser_Thr_Kinases_DiverseReg"/>
</dbReference>
<protein>
    <recommendedName>
        <fullName evidence="1">non-specific serine/threonine protein kinase</fullName>
        <ecNumber evidence="1">2.7.11.1</ecNumber>
    </recommendedName>
</protein>
<dbReference type="PANTHER" id="PTHR48005:SF70">
    <property type="entry name" value="MDIS1-INTERACTING RECEPTOR LIKE KINASE 2-LIKE"/>
    <property type="match status" value="1"/>
</dbReference>
<dbReference type="AlphaFoldDB" id="A0AAV6I9J6"/>
<reference evidence="10" key="1">
    <citation type="submission" date="2020-08" db="EMBL/GenBank/DDBJ databases">
        <title>Plant Genome Project.</title>
        <authorList>
            <person name="Zhang R.-G."/>
        </authorList>
    </citation>
    <scope>NUCLEOTIDE SEQUENCE</scope>
    <source>
        <strain evidence="10">WSP0</strain>
        <tissue evidence="10">Leaf</tissue>
    </source>
</reference>
<keyword evidence="3" id="KW-0808">Transferase</keyword>
<name>A0AAV6I9J6_9ERIC</name>
<proteinExistence type="predicted"/>
<dbReference type="EC" id="2.7.11.1" evidence="1"/>
<dbReference type="PANTHER" id="PTHR48005">
    <property type="entry name" value="LEUCINE RICH REPEAT KINASE 2"/>
    <property type="match status" value="1"/>
</dbReference>
<evidence type="ECO:0000256" key="7">
    <source>
        <dbReference type="ARBA" id="ARBA00047899"/>
    </source>
</evidence>
<comment type="catalytic activity">
    <reaction evidence="7">
        <text>L-threonyl-[protein] + ATP = O-phospho-L-threonyl-[protein] + ADP + H(+)</text>
        <dbReference type="Rhea" id="RHEA:46608"/>
        <dbReference type="Rhea" id="RHEA-COMP:11060"/>
        <dbReference type="Rhea" id="RHEA-COMP:11605"/>
        <dbReference type="ChEBI" id="CHEBI:15378"/>
        <dbReference type="ChEBI" id="CHEBI:30013"/>
        <dbReference type="ChEBI" id="CHEBI:30616"/>
        <dbReference type="ChEBI" id="CHEBI:61977"/>
        <dbReference type="ChEBI" id="CHEBI:456216"/>
        <dbReference type="EC" id="2.7.11.1"/>
    </reaction>
</comment>
<keyword evidence="5" id="KW-0418">Kinase</keyword>
<evidence type="ECO:0000256" key="6">
    <source>
        <dbReference type="ARBA" id="ARBA00022840"/>
    </source>
</evidence>
<gene>
    <name evidence="10" type="ORF">RHGRI_031824</name>
</gene>
<sequence length="124" mass="13417">MEVNEKCDVYSFGVLTLEVIMGKHPGDLISLLSSSCSSSSLSSSGHGILFKEVLDQRLSPPTNQVAEQVVVAAKLAFACLNASPMSRPTMHQVARTLSNRRPSLQNELHLITLGELLDTNCFTS</sequence>
<evidence type="ECO:0000256" key="4">
    <source>
        <dbReference type="ARBA" id="ARBA00022741"/>
    </source>
</evidence>